<feature type="transmembrane region" description="Helical" evidence="9">
    <location>
        <begin position="347"/>
        <end position="372"/>
    </location>
</feature>
<keyword evidence="4" id="KW-0328">Glycosyltransferase</keyword>
<dbReference type="InterPro" id="IPR029044">
    <property type="entry name" value="Nucleotide-diphossugar_trans"/>
</dbReference>
<dbReference type="InterPro" id="IPR009875">
    <property type="entry name" value="PilZ_domain"/>
</dbReference>
<dbReference type="OrthoDB" id="9766299at2"/>
<keyword evidence="3" id="KW-0997">Cell inner membrane</keyword>
<gene>
    <name evidence="11" type="ORF">E4665_08275</name>
</gene>
<feature type="transmembrane region" description="Helical" evidence="9">
    <location>
        <begin position="378"/>
        <end position="399"/>
    </location>
</feature>
<proteinExistence type="predicted"/>
<reference evidence="11 12" key="1">
    <citation type="journal article" date="2015" name="Int. J. Syst. Evol. Microbiol.">
        <title>Sporolactobacillus shoreae sp. nov. and Sporolactobacillus spathodeae sp. nov., two spore-forming lactic acid bacteria isolated from tree barks in Thailand.</title>
        <authorList>
            <person name="Thamacharoensuk T."/>
            <person name="Kitahara M."/>
            <person name="Ohkuma M."/>
            <person name="Thongchul N."/>
            <person name="Tanasupawat S."/>
        </authorList>
    </citation>
    <scope>NUCLEOTIDE SEQUENCE [LARGE SCALE GENOMIC DNA]</scope>
    <source>
        <strain evidence="11 12">BK92</strain>
    </source>
</reference>
<feature type="transmembrane region" description="Helical" evidence="9">
    <location>
        <begin position="450"/>
        <end position="470"/>
    </location>
</feature>
<dbReference type="PRINTS" id="PR01439">
    <property type="entry name" value="CELLSNTHASEA"/>
</dbReference>
<dbReference type="GO" id="GO:0005886">
    <property type="term" value="C:plasma membrane"/>
    <property type="evidence" value="ECO:0007669"/>
    <property type="project" value="UniProtKB-SubCell"/>
</dbReference>
<dbReference type="Pfam" id="PF13641">
    <property type="entry name" value="Glyco_tranf_2_3"/>
    <property type="match status" value="1"/>
</dbReference>
<evidence type="ECO:0000256" key="4">
    <source>
        <dbReference type="ARBA" id="ARBA00022676"/>
    </source>
</evidence>
<keyword evidence="8 9" id="KW-0472">Membrane</keyword>
<evidence type="ECO:0000256" key="1">
    <source>
        <dbReference type="ARBA" id="ARBA00004127"/>
    </source>
</evidence>
<organism evidence="11 12">
    <name type="scientific">Sporolactobacillus shoreae</name>
    <dbReference type="NCBI Taxonomy" id="1465501"/>
    <lineage>
        <taxon>Bacteria</taxon>
        <taxon>Bacillati</taxon>
        <taxon>Bacillota</taxon>
        <taxon>Bacilli</taxon>
        <taxon>Bacillales</taxon>
        <taxon>Sporolactobacillaceae</taxon>
        <taxon>Sporolactobacillus</taxon>
    </lineage>
</organism>
<keyword evidence="6 9" id="KW-0812">Transmembrane</keyword>
<keyword evidence="12" id="KW-1185">Reference proteome</keyword>
<protein>
    <submittedName>
        <fullName evidence="11">Glycosyltransferase</fullName>
    </submittedName>
</protein>
<name>A0A4Z0GN61_9BACL</name>
<dbReference type="GO" id="GO:0016759">
    <property type="term" value="F:cellulose synthase activity"/>
    <property type="evidence" value="ECO:0007669"/>
    <property type="project" value="InterPro"/>
</dbReference>
<evidence type="ECO:0000256" key="5">
    <source>
        <dbReference type="ARBA" id="ARBA00022679"/>
    </source>
</evidence>
<dbReference type="PANTHER" id="PTHR43867">
    <property type="entry name" value="CELLULOSE SYNTHASE CATALYTIC SUBUNIT A [UDP-FORMING]"/>
    <property type="match status" value="1"/>
</dbReference>
<dbReference type="GO" id="GO:0012505">
    <property type="term" value="C:endomembrane system"/>
    <property type="evidence" value="ECO:0007669"/>
    <property type="project" value="UniProtKB-SubCell"/>
</dbReference>
<feature type="transmembrane region" description="Helical" evidence="9">
    <location>
        <begin position="23"/>
        <end position="41"/>
    </location>
</feature>
<dbReference type="GO" id="GO:0035438">
    <property type="term" value="F:cyclic-di-GMP binding"/>
    <property type="evidence" value="ECO:0007669"/>
    <property type="project" value="InterPro"/>
</dbReference>
<dbReference type="Proteomes" id="UP000298347">
    <property type="component" value="Unassembled WGS sequence"/>
</dbReference>
<dbReference type="Gene3D" id="3.90.550.10">
    <property type="entry name" value="Spore Coat Polysaccharide Biosynthesis Protein SpsA, Chain A"/>
    <property type="match status" value="1"/>
</dbReference>
<feature type="transmembrane region" description="Helical" evidence="9">
    <location>
        <begin position="47"/>
        <end position="72"/>
    </location>
</feature>
<evidence type="ECO:0000256" key="7">
    <source>
        <dbReference type="ARBA" id="ARBA00022989"/>
    </source>
</evidence>
<evidence type="ECO:0000256" key="9">
    <source>
        <dbReference type="SAM" id="Phobius"/>
    </source>
</evidence>
<comment type="caution">
    <text evidence="11">The sequence shown here is derived from an EMBL/GenBank/DDBJ whole genome shotgun (WGS) entry which is preliminary data.</text>
</comment>
<evidence type="ECO:0000313" key="11">
    <source>
        <dbReference type="EMBL" id="TGA98535.1"/>
    </source>
</evidence>
<dbReference type="GO" id="GO:0006011">
    <property type="term" value="P:UDP-alpha-D-glucose metabolic process"/>
    <property type="evidence" value="ECO:0007669"/>
    <property type="project" value="InterPro"/>
</dbReference>
<dbReference type="CDD" id="cd06421">
    <property type="entry name" value="CESA_CelA_like"/>
    <property type="match status" value="1"/>
</dbReference>
<evidence type="ECO:0000259" key="10">
    <source>
        <dbReference type="Pfam" id="PF07238"/>
    </source>
</evidence>
<keyword evidence="5 11" id="KW-0808">Transferase</keyword>
<feature type="domain" description="PilZ" evidence="10">
    <location>
        <begin position="515"/>
        <end position="618"/>
    </location>
</feature>
<evidence type="ECO:0000313" key="12">
    <source>
        <dbReference type="Proteomes" id="UP000298347"/>
    </source>
</evidence>
<accession>A0A4Z0GN61</accession>
<dbReference type="InterPro" id="IPR003919">
    <property type="entry name" value="Cell_synth_A"/>
</dbReference>
<dbReference type="InterPro" id="IPR050321">
    <property type="entry name" value="Glycosyltr_2/OpgH_subfam"/>
</dbReference>
<comment type="subcellular location">
    <subcellularLocation>
        <location evidence="1">Endomembrane system</location>
        <topology evidence="1">Multi-pass membrane protein</topology>
    </subcellularLocation>
</comment>
<dbReference type="Pfam" id="PF07238">
    <property type="entry name" value="PilZ"/>
    <property type="match status" value="1"/>
</dbReference>
<sequence length="761" mass="87053">MIGLLLIFFLGALWRENIFKKPLILLCCMISAIYLVWRIFFTLPGDGLANIIAGIILLATEFIGFLQMLIFYTLVWKPADQKTVPLERLEKIPTVDILIATYNEPVSVLKRTIAGCLNLDYPPGLCTIYLCDDGGREEVQRMAEQFHVRYLARTDHTSAKAGNLNHALQHSEGDFIVTLDADMVPLAPFLRQTLGYFSEPEVAFVQTPQAFYNDDPYQYNTFSTHHVPNEQDFFMRTLQAGKARFNGVMFVGSNAVFRRTALDAIGGFATGVITEDMATGMILQSKKYKTKFVGEVLAMGLAPESWSDMLKQRDRWCRGNIQCAKKWNPLTMSGLTLMQRLLYMDGLIYWFFGLFKLVYVAAPLAFLLLGIYSLKTDIFSIIIFWLPFFLGTVLAFRIVSKRQRSMIWSHIYDTSMAPRLALSVLMELFFNKQVHFKVTPKGERSDRRDFQWLTILPHLILLVLTLTALAKVAVDYFYFHNVAINSVSFNLFWALYNMTGLIVSVTVAVNRPRFRRAERFAVRQRARLHMMAPDGSAYDVQAQIVDMSETGARVSIDDRKIHNDLNLVARALTIEGVGELACKMIWISPDSVTNGAFLGLHFDALSESQYIRVIQLLFNMNNPRRPFVEQRSGFIRTLYRFSRNSFVPLKDRRRQYVREVIQAEGYLLKISSERIHQAAFEAAAALAQSTSYQEQIVRPMEKPVTIMDISSTGCQIRSRFPLVLHEKYALSSESERMNLVRAEVVWTKRKLGKSYSGLRFL</sequence>
<evidence type="ECO:0000256" key="3">
    <source>
        <dbReference type="ARBA" id="ARBA00022519"/>
    </source>
</evidence>
<evidence type="ECO:0000256" key="8">
    <source>
        <dbReference type="ARBA" id="ARBA00023136"/>
    </source>
</evidence>
<dbReference type="SUPFAM" id="SSF53448">
    <property type="entry name" value="Nucleotide-diphospho-sugar transferases"/>
    <property type="match status" value="1"/>
</dbReference>
<dbReference type="AlphaFoldDB" id="A0A4Z0GN61"/>
<evidence type="ECO:0000256" key="6">
    <source>
        <dbReference type="ARBA" id="ARBA00022692"/>
    </source>
</evidence>
<keyword evidence="7 9" id="KW-1133">Transmembrane helix</keyword>
<dbReference type="EMBL" id="SRJD01000007">
    <property type="protein sequence ID" value="TGA98535.1"/>
    <property type="molecule type" value="Genomic_DNA"/>
</dbReference>
<keyword evidence="2" id="KW-1003">Cell membrane</keyword>
<evidence type="ECO:0000256" key="2">
    <source>
        <dbReference type="ARBA" id="ARBA00022475"/>
    </source>
</evidence>
<dbReference type="PANTHER" id="PTHR43867:SF2">
    <property type="entry name" value="CELLULOSE SYNTHASE CATALYTIC SUBUNIT A [UDP-FORMING]"/>
    <property type="match status" value="1"/>
</dbReference>
<feature type="transmembrane region" description="Helical" evidence="9">
    <location>
        <begin position="490"/>
        <end position="509"/>
    </location>
</feature>